<dbReference type="Pfam" id="PF00561">
    <property type="entry name" value="Abhydrolase_1"/>
    <property type="match status" value="1"/>
</dbReference>
<evidence type="ECO:0000256" key="10">
    <source>
        <dbReference type="ARBA" id="ARBA00048513"/>
    </source>
</evidence>
<sequence length="115" mass="12644">SVELGRNIYGVTNTGSPGPPLIISHGLMGNKSNWHSICKVLSRSGRKIISLDARNHGDSPHCEDMEYHHMSEDILRLMDEEDIDTACLLGHSMGGKTSMVAALTEVIVDRIQLVY</sequence>
<evidence type="ECO:0000313" key="14">
    <source>
        <dbReference type="Proteomes" id="UP001186944"/>
    </source>
</evidence>
<comment type="catalytic activity">
    <reaction evidence="5">
        <text>a 1,2-diacyl-sn-glycerol + H2O = a 2-acylglycerol + a fatty acid + H(+)</text>
        <dbReference type="Rhea" id="RHEA:33275"/>
        <dbReference type="ChEBI" id="CHEBI:15377"/>
        <dbReference type="ChEBI" id="CHEBI:15378"/>
        <dbReference type="ChEBI" id="CHEBI:17389"/>
        <dbReference type="ChEBI" id="CHEBI:17815"/>
        <dbReference type="ChEBI" id="CHEBI:28868"/>
        <dbReference type="EC" id="3.1.1.116"/>
    </reaction>
</comment>
<feature type="domain" description="AB hydrolase-1" evidence="12">
    <location>
        <begin position="19"/>
        <end position="111"/>
    </location>
</feature>
<evidence type="ECO:0000256" key="2">
    <source>
        <dbReference type="ARBA" id="ARBA00022801"/>
    </source>
</evidence>
<evidence type="ECO:0000256" key="6">
    <source>
        <dbReference type="ARBA" id="ARBA00043742"/>
    </source>
</evidence>
<dbReference type="PANTHER" id="PTHR46118:SF4">
    <property type="entry name" value="PROTEIN ABHD11"/>
    <property type="match status" value="1"/>
</dbReference>
<comment type="catalytic activity">
    <reaction evidence="8">
        <text>1-octadecanoyl-2-(4Z,7Z,10Z,13Z,16Z,19Z-docosahexaenoyl)-sn-glycerol + H2O = 2-(4Z,7Z,10Z,13Z,16Z,19Z-docosahexaenoyl)-glycerol + octadecanoate + H(+)</text>
        <dbReference type="Rhea" id="RHEA:77107"/>
        <dbReference type="ChEBI" id="CHEBI:15377"/>
        <dbReference type="ChEBI" id="CHEBI:15378"/>
        <dbReference type="ChEBI" id="CHEBI:25629"/>
        <dbReference type="ChEBI" id="CHEBI:77129"/>
        <dbReference type="ChEBI" id="CHEBI:186738"/>
    </reaction>
</comment>
<evidence type="ECO:0000256" key="3">
    <source>
        <dbReference type="ARBA" id="ARBA00026104"/>
    </source>
</evidence>
<evidence type="ECO:0000313" key="13">
    <source>
        <dbReference type="EMBL" id="KAK3084240.1"/>
    </source>
</evidence>
<evidence type="ECO:0000256" key="5">
    <source>
        <dbReference type="ARBA" id="ARBA00043667"/>
    </source>
</evidence>
<protein>
    <recommendedName>
        <fullName evidence="7">sn-1-specific diacylglycerol lipase ABHD11</fullName>
        <ecNumber evidence="3">3.1.1.116</ecNumber>
    </recommendedName>
    <alternativeName>
        <fullName evidence="4">Alpha/beta hydrolase domain-containing protein 11</fullName>
    </alternativeName>
</protein>
<evidence type="ECO:0000256" key="1">
    <source>
        <dbReference type="ARBA" id="ARBA00008645"/>
    </source>
</evidence>
<dbReference type="GO" id="GO:0052689">
    <property type="term" value="F:carboxylic ester hydrolase activity"/>
    <property type="evidence" value="ECO:0007669"/>
    <property type="project" value="TreeGrafter"/>
</dbReference>
<comment type="catalytic activity">
    <reaction evidence="6">
        <text>a 1,3-diacyl-sn-glycerol + H2O = a 1-acyl-sn-glycerol + a fatty acid + H(+)</text>
        <dbReference type="Rhea" id="RHEA:38503"/>
        <dbReference type="ChEBI" id="CHEBI:15377"/>
        <dbReference type="ChEBI" id="CHEBI:15378"/>
        <dbReference type="ChEBI" id="CHEBI:28868"/>
        <dbReference type="ChEBI" id="CHEBI:64683"/>
        <dbReference type="ChEBI" id="CHEBI:77272"/>
    </reaction>
</comment>
<comment type="caution">
    <text evidence="13">The sequence shown here is derived from an EMBL/GenBank/DDBJ whole genome shotgun (WGS) entry which is preliminary data.</text>
</comment>
<dbReference type="Proteomes" id="UP001186944">
    <property type="component" value="Unassembled WGS sequence"/>
</dbReference>
<gene>
    <name evidence="13" type="ORF">FSP39_010545</name>
</gene>
<feature type="non-terminal residue" evidence="13">
    <location>
        <position position="1"/>
    </location>
</feature>
<dbReference type="PANTHER" id="PTHR46118">
    <property type="entry name" value="PROTEIN ABHD11"/>
    <property type="match status" value="1"/>
</dbReference>
<dbReference type="EC" id="3.1.1.116" evidence="3"/>
<evidence type="ECO:0000256" key="4">
    <source>
        <dbReference type="ARBA" id="ARBA00042703"/>
    </source>
</evidence>
<proteinExistence type="inferred from homology"/>
<comment type="catalytic activity">
    <reaction evidence="10">
        <text>1-octadecanoyl-2-(9Z-octadecenoyl)-sn-glycerol + H2O = 2-(9Z-octadecenoyl)-glycerol + octadecanoate + H(+)</text>
        <dbReference type="Rhea" id="RHEA:77103"/>
        <dbReference type="ChEBI" id="CHEBI:15377"/>
        <dbReference type="ChEBI" id="CHEBI:15378"/>
        <dbReference type="ChEBI" id="CHEBI:25629"/>
        <dbReference type="ChEBI" id="CHEBI:73990"/>
        <dbReference type="ChEBI" id="CHEBI:75468"/>
    </reaction>
</comment>
<accession>A0AA88XN44</accession>
<keyword evidence="2" id="KW-0378">Hydrolase</keyword>
<name>A0AA88XN44_PINIB</name>
<organism evidence="13 14">
    <name type="scientific">Pinctada imbricata</name>
    <name type="common">Atlantic pearl-oyster</name>
    <name type="synonym">Pinctada martensii</name>
    <dbReference type="NCBI Taxonomy" id="66713"/>
    <lineage>
        <taxon>Eukaryota</taxon>
        <taxon>Metazoa</taxon>
        <taxon>Spiralia</taxon>
        <taxon>Lophotrochozoa</taxon>
        <taxon>Mollusca</taxon>
        <taxon>Bivalvia</taxon>
        <taxon>Autobranchia</taxon>
        <taxon>Pteriomorphia</taxon>
        <taxon>Pterioida</taxon>
        <taxon>Pterioidea</taxon>
        <taxon>Pteriidae</taxon>
        <taxon>Pinctada</taxon>
    </lineage>
</organism>
<comment type="catalytic activity">
    <reaction evidence="9">
        <text>1,2-didecanoylglycerol + H2O = decanoylglycerol + decanoate + H(+)</text>
        <dbReference type="Rhea" id="RHEA:48596"/>
        <dbReference type="ChEBI" id="CHEBI:11152"/>
        <dbReference type="ChEBI" id="CHEBI:15377"/>
        <dbReference type="ChEBI" id="CHEBI:15378"/>
        <dbReference type="ChEBI" id="CHEBI:27689"/>
        <dbReference type="ChEBI" id="CHEBI:90605"/>
    </reaction>
</comment>
<reference evidence="13" key="1">
    <citation type="submission" date="2019-08" db="EMBL/GenBank/DDBJ databases">
        <title>The improved chromosome-level genome for the pearl oyster Pinctada fucata martensii using PacBio sequencing and Hi-C.</title>
        <authorList>
            <person name="Zheng Z."/>
        </authorList>
    </citation>
    <scope>NUCLEOTIDE SEQUENCE</scope>
    <source>
        <strain evidence="13">ZZ-2019</strain>
        <tissue evidence="13">Adductor muscle</tissue>
    </source>
</reference>
<evidence type="ECO:0000256" key="8">
    <source>
        <dbReference type="ARBA" id="ARBA00048283"/>
    </source>
</evidence>
<dbReference type="AlphaFoldDB" id="A0AA88XN44"/>
<dbReference type="InterPro" id="IPR029058">
    <property type="entry name" value="AB_hydrolase_fold"/>
</dbReference>
<evidence type="ECO:0000256" key="9">
    <source>
        <dbReference type="ARBA" id="ARBA00048504"/>
    </source>
</evidence>
<dbReference type="GO" id="GO:0005739">
    <property type="term" value="C:mitochondrion"/>
    <property type="evidence" value="ECO:0007669"/>
    <property type="project" value="TreeGrafter"/>
</dbReference>
<keyword evidence="14" id="KW-1185">Reference proteome</keyword>
<comment type="similarity">
    <text evidence="1">Belongs to the AB hydrolase superfamily.</text>
</comment>
<dbReference type="EMBL" id="VSWD01000013">
    <property type="protein sequence ID" value="KAK3084240.1"/>
    <property type="molecule type" value="Genomic_DNA"/>
</dbReference>
<dbReference type="InterPro" id="IPR000073">
    <property type="entry name" value="AB_hydrolase_1"/>
</dbReference>
<dbReference type="SUPFAM" id="SSF53474">
    <property type="entry name" value="alpha/beta-Hydrolases"/>
    <property type="match status" value="1"/>
</dbReference>
<comment type="catalytic activity">
    <reaction evidence="11">
        <text>1-octadecanoyl-2-(5Z,8Z,11Z,14Z-eicosatetraenoyl)-sn-glycerol + H2O = 2-(5Z,8Z,11Z,14Z-eicosatetraenoyl)-glycerol + octadecanoate + H(+)</text>
        <dbReference type="Rhea" id="RHEA:38507"/>
        <dbReference type="ChEBI" id="CHEBI:15377"/>
        <dbReference type="ChEBI" id="CHEBI:15378"/>
        <dbReference type="ChEBI" id="CHEBI:25629"/>
        <dbReference type="ChEBI" id="CHEBI:52392"/>
        <dbReference type="ChEBI" id="CHEBI:75728"/>
    </reaction>
</comment>
<evidence type="ECO:0000256" key="11">
    <source>
        <dbReference type="ARBA" id="ARBA00048919"/>
    </source>
</evidence>
<evidence type="ECO:0000259" key="12">
    <source>
        <dbReference type="Pfam" id="PF00561"/>
    </source>
</evidence>
<dbReference type="Gene3D" id="3.40.50.1820">
    <property type="entry name" value="alpha/beta hydrolase"/>
    <property type="match status" value="1"/>
</dbReference>
<evidence type="ECO:0000256" key="7">
    <source>
        <dbReference type="ARBA" id="ARBA00044064"/>
    </source>
</evidence>